<sequence length="74" mass="8822">MHESWQEWRRLSSPLEVILEARERAHQDDCTKYHGNEPEDKPSMQMALSGMRFAPGTTLRRAAWITMGHWNWRL</sequence>
<evidence type="ECO:0000313" key="1">
    <source>
        <dbReference type="EMBL" id="KAG5286708.1"/>
    </source>
</evidence>
<reference evidence="1 2" key="1">
    <citation type="submission" date="2020-10" db="EMBL/GenBank/DDBJ databases">
        <title>Chromosome-scale genome assembly of the Allis shad, Alosa alosa.</title>
        <authorList>
            <person name="Margot Z."/>
            <person name="Christophe K."/>
            <person name="Cabau C."/>
            <person name="Louis A."/>
            <person name="Berthelot C."/>
            <person name="Parey E."/>
            <person name="Roest Crollius H."/>
            <person name="Montfort J."/>
            <person name="Robinson-Rechavi M."/>
            <person name="Bucao C."/>
            <person name="Bouchez O."/>
            <person name="Gislard M."/>
            <person name="Lluch J."/>
            <person name="Milhes M."/>
            <person name="Lampietro C."/>
            <person name="Lopez Roques C."/>
            <person name="Donnadieu C."/>
            <person name="Braasch I."/>
            <person name="Desvignes T."/>
            <person name="Postlethwait J."/>
            <person name="Bobe J."/>
            <person name="Guiguen Y."/>
        </authorList>
    </citation>
    <scope>NUCLEOTIDE SEQUENCE [LARGE SCALE GENOMIC DNA]</scope>
    <source>
        <strain evidence="1">M-15738</strain>
        <tissue evidence="1">Blood</tissue>
    </source>
</reference>
<organism evidence="1 2">
    <name type="scientific">Alosa alosa</name>
    <name type="common">allis shad</name>
    <dbReference type="NCBI Taxonomy" id="278164"/>
    <lineage>
        <taxon>Eukaryota</taxon>
        <taxon>Metazoa</taxon>
        <taxon>Chordata</taxon>
        <taxon>Craniata</taxon>
        <taxon>Vertebrata</taxon>
        <taxon>Euteleostomi</taxon>
        <taxon>Actinopterygii</taxon>
        <taxon>Neopterygii</taxon>
        <taxon>Teleostei</taxon>
        <taxon>Clupei</taxon>
        <taxon>Clupeiformes</taxon>
        <taxon>Clupeoidei</taxon>
        <taxon>Clupeidae</taxon>
        <taxon>Alosa</taxon>
    </lineage>
</organism>
<accession>A0AAV6HHN0</accession>
<gene>
    <name evidence="1" type="ORF">AALO_G00017910</name>
</gene>
<proteinExistence type="predicted"/>
<evidence type="ECO:0000313" key="2">
    <source>
        <dbReference type="Proteomes" id="UP000823561"/>
    </source>
</evidence>
<dbReference type="Proteomes" id="UP000823561">
    <property type="component" value="Chromosome 1"/>
</dbReference>
<dbReference type="AlphaFoldDB" id="A0AAV6HHN0"/>
<protein>
    <submittedName>
        <fullName evidence="1">Uncharacterized protein</fullName>
    </submittedName>
</protein>
<name>A0AAV6HHN0_9TELE</name>
<comment type="caution">
    <text evidence="1">The sequence shown here is derived from an EMBL/GenBank/DDBJ whole genome shotgun (WGS) entry which is preliminary data.</text>
</comment>
<dbReference type="EMBL" id="JADWDJ010000001">
    <property type="protein sequence ID" value="KAG5286708.1"/>
    <property type="molecule type" value="Genomic_DNA"/>
</dbReference>
<keyword evidence="2" id="KW-1185">Reference proteome</keyword>